<accession>A0ABS9CDN6</accession>
<dbReference type="PANTHER" id="PTHR46797:SF19">
    <property type="entry name" value="BLL2473 PROTEIN"/>
    <property type="match status" value="1"/>
</dbReference>
<evidence type="ECO:0000256" key="1">
    <source>
        <dbReference type="ARBA" id="ARBA00023125"/>
    </source>
</evidence>
<dbReference type="Gene3D" id="2.60.120.10">
    <property type="entry name" value="Jelly Rolls"/>
    <property type="match status" value="1"/>
</dbReference>
<dbReference type="CDD" id="cd00093">
    <property type="entry name" value="HTH_XRE"/>
    <property type="match status" value="1"/>
</dbReference>
<keyword evidence="1" id="KW-0238">DNA-binding</keyword>
<dbReference type="InterPro" id="IPR013096">
    <property type="entry name" value="Cupin_2"/>
</dbReference>
<dbReference type="RefSeq" id="WP_301637557.1">
    <property type="nucleotide sequence ID" value="NZ_JADYTN010000005.1"/>
</dbReference>
<dbReference type="InterPro" id="IPR011051">
    <property type="entry name" value="RmlC_Cupin_sf"/>
</dbReference>
<evidence type="ECO:0000259" key="2">
    <source>
        <dbReference type="PROSITE" id="PS50943"/>
    </source>
</evidence>
<keyword evidence="4" id="KW-1185">Reference proteome</keyword>
<dbReference type="Proteomes" id="UP001200470">
    <property type="component" value="Unassembled WGS sequence"/>
</dbReference>
<dbReference type="Pfam" id="PF01381">
    <property type="entry name" value="HTH_3"/>
    <property type="match status" value="1"/>
</dbReference>
<dbReference type="SMART" id="SM00530">
    <property type="entry name" value="HTH_XRE"/>
    <property type="match status" value="1"/>
</dbReference>
<evidence type="ECO:0000313" key="4">
    <source>
        <dbReference type="Proteomes" id="UP001200470"/>
    </source>
</evidence>
<dbReference type="EMBL" id="JADYTN010000005">
    <property type="protein sequence ID" value="MCF2563116.1"/>
    <property type="molecule type" value="Genomic_DNA"/>
</dbReference>
<dbReference type="Gene3D" id="1.10.260.40">
    <property type="entry name" value="lambda repressor-like DNA-binding domains"/>
    <property type="match status" value="1"/>
</dbReference>
<dbReference type="InterPro" id="IPR014710">
    <property type="entry name" value="RmlC-like_jellyroll"/>
</dbReference>
<dbReference type="Pfam" id="PF07883">
    <property type="entry name" value="Cupin_2"/>
    <property type="match status" value="1"/>
</dbReference>
<dbReference type="CDD" id="cd02209">
    <property type="entry name" value="cupin_XRE_C"/>
    <property type="match status" value="1"/>
</dbReference>
<comment type="caution">
    <text evidence="3">The sequence shown here is derived from an EMBL/GenBank/DDBJ whole genome shotgun (WGS) entry which is preliminary data.</text>
</comment>
<sequence length="186" mass="20955">MDEQLKQIGERLRGLRDVLDLTAEEVAETCGIDVDVYEKIERGEVDITISKLMKIARKYGVSAEELMFAEAPRMKSYFVVRKGQGMSVERTKAYKYQSLASGFVNHDAEVFIVTVEPKPEAHKIYKNTHPGQEFNLVLEGSMDLFIGDKTIRLEEGDSIYFDSGKPHGMLAVGNKAVKFLAFVVEK</sequence>
<protein>
    <submittedName>
        <fullName evidence="3">Helix-turn-helix transcriptional regulator</fullName>
    </submittedName>
</protein>
<dbReference type="SUPFAM" id="SSF47413">
    <property type="entry name" value="lambda repressor-like DNA-binding domains"/>
    <property type="match status" value="1"/>
</dbReference>
<name>A0ABS9CDN6_9BACT</name>
<organism evidence="3 4">
    <name type="scientific">Xylanibacter brevis</name>
    <dbReference type="NCBI Taxonomy" id="83231"/>
    <lineage>
        <taxon>Bacteria</taxon>
        <taxon>Pseudomonadati</taxon>
        <taxon>Bacteroidota</taxon>
        <taxon>Bacteroidia</taxon>
        <taxon>Bacteroidales</taxon>
        <taxon>Prevotellaceae</taxon>
        <taxon>Xylanibacter</taxon>
    </lineage>
</organism>
<dbReference type="PROSITE" id="PS50943">
    <property type="entry name" value="HTH_CROC1"/>
    <property type="match status" value="1"/>
</dbReference>
<proteinExistence type="predicted"/>
<dbReference type="PANTHER" id="PTHR46797">
    <property type="entry name" value="HTH-TYPE TRANSCRIPTIONAL REGULATOR"/>
    <property type="match status" value="1"/>
</dbReference>
<gene>
    <name evidence="3" type="ORF">I6E12_03190</name>
</gene>
<dbReference type="InterPro" id="IPR001387">
    <property type="entry name" value="Cro/C1-type_HTH"/>
</dbReference>
<feature type="domain" description="HTH cro/C1-type" evidence="2">
    <location>
        <begin position="12"/>
        <end position="66"/>
    </location>
</feature>
<dbReference type="InterPro" id="IPR050807">
    <property type="entry name" value="TransReg_Diox_bact_type"/>
</dbReference>
<evidence type="ECO:0000313" key="3">
    <source>
        <dbReference type="EMBL" id="MCF2563116.1"/>
    </source>
</evidence>
<dbReference type="InterPro" id="IPR010982">
    <property type="entry name" value="Lambda_DNA-bd_dom_sf"/>
</dbReference>
<reference evidence="3 4" key="1">
    <citation type="submission" date="2020-12" db="EMBL/GenBank/DDBJ databases">
        <title>Whole genome sequences of gut porcine anaerobes.</title>
        <authorList>
            <person name="Kubasova T."/>
            <person name="Jahodarova E."/>
            <person name="Rychlik I."/>
        </authorList>
    </citation>
    <scope>NUCLEOTIDE SEQUENCE [LARGE SCALE GENOMIC DNA]</scope>
    <source>
        <strain evidence="3 4">An925</strain>
    </source>
</reference>
<dbReference type="SUPFAM" id="SSF51182">
    <property type="entry name" value="RmlC-like cupins"/>
    <property type="match status" value="1"/>
</dbReference>